<keyword evidence="4" id="KW-1133">Transmembrane helix</keyword>
<dbReference type="PANTHER" id="PTHR45934:SF9">
    <property type="entry name" value="FAD_NAD(P)-BINDING OXIDOREDUCTASE FAMILY PROTEIN"/>
    <property type="match status" value="1"/>
</dbReference>
<dbReference type="PANTHER" id="PTHR45934">
    <property type="entry name" value="FAD/NAD(P)-BINDING OXIDOREDUCTASE FAMILY PROTEIN"/>
    <property type="match status" value="1"/>
</dbReference>
<evidence type="ECO:0000259" key="6">
    <source>
        <dbReference type="Pfam" id="PF13962"/>
    </source>
</evidence>
<dbReference type="InterPro" id="IPR026961">
    <property type="entry name" value="PGG_dom"/>
</dbReference>
<reference evidence="7 8" key="1">
    <citation type="journal article" date="2021" name="bioRxiv">
        <title>The Gossypium anomalum genome as a resource for cotton improvement and evolutionary analysis of hybrid incompatibility.</title>
        <authorList>
            <person name="Grover C.E."/>
            <person name="Yuan D."/>
            <person name="Arick M.A."/>
            <person name="Miller E.R."/>
            <person name="Hu G."/>
            <person name="Peterson D.G."/>
            <person name="Wendel J.F."/>
            <person name="Udall J.A."/>
        </authorList>
    </citation>
    <scope>NUCLEOTIDE SEQUENCE [LARGE SCALE GENOMIC DNA]</scope>
    <source>
        <strain evidence="7">JFW-Udall</strain>
        <tissue evidence="7">Leaf</tissue>
    </source>
</reference>
<dbReference type="EMBL" id="JAHUZN010000004">
    <property type="protein sequence ID" value="KAG8495903.1"/>
    <property type="molecule type" value="Genomic_DNA"/>
</dbReference>
<evidence type="ECO:0000256" key="3">
    <source>
        <dbReference type="ARBA" id="ARBA00024018"/>
    </source>
</evidence>
<dbReference type="InterPro" id="IPR044560">
    <property type="entry name" value="MOase"/>
</dbReference>
<dbReference type="Pfam" id="PF13962">
    <property type="entry name" value="PGG"/>
    <property type="match status" value="1"/>
</dbReference>
<dbReference type="OrthoDB" id="655030at2759"/>
<feature type="domain" description="FAD-binding" evidence="5">
    <location>
        <begin position="377"/>
        <end position="439"/>
    </location>
</feature>
<comment type="caution">
    <text evidence="7">The sequence shown here is derived from an EMBL/GenBank/DDBJ whole genome shotgun (WGS) entry which is preliminary data.</text>
</comment>
<evidence type="ECO:0000256" key="2">
    <source>
        <dbReference type="ARBA" id="ARBA00023033"/>
    </source>
</evidence>
<evidence type="ECO:0000256" key="4">
    <source>
        <dbReference type="SAM" id="Phobius"/>
    </source>
</evidence>
<keyword evidence="8" id="KW-1185">Reference proteome</keyword>
<organism evidence="7 8">
    <name type="scientific">Gossypium anomalum</name>
    <dbReference type="NCBI Taxonomy" id="47600"/>
    <lineage>
        <taxon>Eukaryota</taxon>
        <taxon>Viridiplantae</taxon>
        <taxon>Streptophyta</taxon>
        <taxon>Embryophyta</taxon>
        <taxon>Tracheophyta</taxon>
        <taxon>Spermatophyta</taxon>
        <taxon>Magnoliopsida</taxon>
        <taxon>eudicotyledons</taxon>
        <taxon>Gunneridae</taxon>
        <taxon>Pentapetalae</taxon>
        <taxon>rosids</taxon>
        <taxon>malvids</taxon>
        <taxon>Malvales</taxon>
        <taxon>Malvaceae</taxon>
        <taxon>Malvoideae</taxon>
        <taxon>Gossypium</taxon>
    </lineage>
</organism>
<proteinExistence type="inferred from homology"/>
<feature type="transmembrane region" description="Helical" evidence="4">
    <location>
        <begin position="765"/>
        <end position="796"/>
    </location>
</feature>
<gene>
    <name evidence="7" type="ORF">CXB51_009379</name>
</gene>
<dbReference type="Proteomes" id="UP000701853">
    <property type="component" value="Chromosome 4"/>
</dbReference>
<accession>A0A8J5YT39</accession>
<dbReference type="Pfam" id="PF01494">
    <property type="entry name" value="FAD_binding_3"/>
    <property type="match status" value="3"/>
</dbReference>
<dbReference type="SUPFAM" id="SSF48403">
    <property type="entry name" value="Ankyrin repeat"/>
    <property type="match status" value="1"/>
</dbReference>
<comment type="similarity">
    <text evidence="3">Belongs to the 3-hydroxybenzoate 6-hydroxylase family.</text>
</comment>
<evidence type="ECO:0000313" key="8">
    <source>
        <dbReference type="Proteomes" id="UP000701853"/>
    </source>
</evidence>
<feature type="domain" description="PGG" evidence="6">
    <location>
        <begin position="677"/>
        <end position="757"/>
    </location>
</feature>
<dbReference type="Gene3D" id="1.25.40.20">
    <property type="entry name" value="Ankyrin repeat-containing domain"/>
    <property type="match status" value="1"/>
</dbReference>
<dbReference type="InterPro" id="IPR036188">
    <property type="entry name" value="FAD/NAD-bd_sf"/>
</dbReference>
<dbReference type="AlphaFoldDB" id="A0A8J5YT39"/>
<evidence type="ECO:0000256" key="1">
    <source>
        <dbReference type="ARBA" id="ARBA00023002"/>
    </source>
</evidence>
<feature type="domain" description="FAD-binding" evidence="5">
    <location>
        <begin position="860"/>
        <end position="1199"/>
    </location>
</feature>
<feature type="domain" description="FAD-binding" evidence="5">
    <location>
        <begin position="45"/>
        <end position="231"/>
    </location>
</feature>
<evidence type="ECO:0000259" key="5">
    <source>
        <dbReference type="Pfam" id="PF01494"/>
    </source>
</evidence>
<keyword evidence="2" id="KW-0503">Monooxygenase</keyword>
<dbReference type="Gene3D" id="3.50.50.60">
    <property type="entry name" value="FAD/NAD(P)-binding domain"/>
    <property type="match status" value="3"/>
</dbReference>
<dbReference type="SUPFAM" id="SSF51905">
    <property type="entry name" value="FAD/NAD(P)-binding domain"/>
    <property type="match status" value="2"/>
</dbReference>
<dbReference type="GO" id="GO:0071949">
    <property type="term" value="F:FAD binding"/>
    <property type="evidence" value="ECO:0007669"/>
    <property type="project" value="InterPro"/>
</dbReference>
<evidence type="ECO:0008006" key="9">
    <source>
        <dbReference type="Google" id="ProtNLM"/>
    </source>
</evidence>
<name>A0A8J5YT39_9ROSI</name>
<keyword evidence="1" id="KW-0560">Oxidoreductase</keyword>
<dbReference type="PRINTS" id="PR00420">
    <property type="entry name" value="RNGMNOXGNASE"/>
</dbReference>
<keyword evidence="4" id="KW-0812">Transmembrane</keyword>
<feature type="transmembrane region" description="Helical" evidence="4">
    <location>
        <begin position="729"/>
        <end position="753"/>
    </location>
</feature>
<keyword evidence="4" id="KW-0472">Membrane</keyword>
<dbReference type="InterPro" id="IPR002938">
    <property type="entry name" value="FAD-bd"/>
</dbReference>
<protein>
    <recommendedName>
        <fullName evidence="9">FAD-binding domain-containing protein</fullName>
    </recommendedName>
</protein>
<dbReference type="InterPro" id="IPR036770">
    <property type="entry name" value="Ankyrin_rpt-contain_sf"/>
</dbReference>
<evidence type="ECO:0000313" key="7">
    <source>
        <dbReference type="EMBL" id="KAG8495903.1"/>
    </source>
</evidence>
<dbReference type="GO" id="GO:0004497">
    <property type="term" value="F:monooxygenase activity"/>
    <property type="evidence" value="ECO:0007669"/>
    <property type="project" value="UniProtKB-KW"/>
</dbReference>
<sequence length="1251" mass="138050">MSRPSFYNSHGIRFSQKPSWFRTQRRTKLNPSVNIKASAGVRKEDIVIVGAGIAGLATAVSLRRLGIGSVVLEQAASLRTGGTSLTLFKNGWRVLDAIGVADTLRGQFLEIQGMVVNSEDGRELRSFKFKDEDQTQEVRAVERRILLETLANELPPETVRFSSKLAKIQSSENGETLLQLTDGTTLLAKIVIGCDGIRSAIAKWMGFSEPRYVGYSAFRGLGVYPDGQPFAANVNYIYGRGLRAGYVPVSPTKVYWFICYNSPSSLGFLCDLLFYFKIQSQNEVTNYLITIILTCLVAGPKTSQNEVTSYLITILLTCLVAGPKITDPALLRKQAKELVNNWPEELIRLIDLSPDETISKTPLVDRWLWPGLSPPASTGKVVLVGDAWHPMTPNLRQGACCALEDSVLLTRKLADAIKSGPTAVEGALRAYGEERWPRVFPLTVRADLVGSLLQWDNQLVCSIRNNILDLDQCLNTQILSVSLSKHKNEFHYLPQEDFPPEIVLKSLLKAIPANRCSSTNSRFNSASSRPVFIPLTELTLVRLVPFESANVGIWLPFLQSLTHSITIKRPHKAIPCSHFPLTAQRLPSCIHTFFTYVAVKLLLNCNIKVNARNLDSYTAVNYATENNNSEMLNVLNKAGAKDGNLIEEMKQLTLEAKPTLLDNVIRFVKGQKTDISSETRDALLVVAALVATASFQAVLSPPGGLRQADSSDNDSLPFSKVGKVVMKEWLFIIFLILNGTSFWVTIISIYLLLPSGFYGKLLALPLILFSITYLFCSTIISPSLVCAIVLCLYPIVRCCPTSRNYVPVADRMITCGFRVCYYVYDITLFSQKPSWFQPQPRTKLNPSVNIKASAGVRKEDIVIVGAGIAGLATAVSLRRLGIGSVVLEQAASLRTGGTSLTLFKNGWRVLDAIGVADTLRGQFLEIQGMVVNSEDGRELRSFKFKDEDQTQEVRAVERRILLETLANELPPETVRFSSKLAKIQSSENGETLLQVTDGTTLLAKIVIGCDGIRSPIAKWMGFSEPRYVGYSAFRGLGVYPDGQPFAANVNYIYGRGLRAGYVPVSPTKVYWFICYNSPSSPGPKITDPALLRKQAKELVNNWPEELIRLIDLSPDETISKTPLVDRWLWPGLSPPASTGKVVLVGDAWHPMTPNLGQGACCALEDSVILTRKLADAIKSGPTAVEGALRAYGEERWPRVFPLTVRANLVGSLLQWDNQLVCSIRNNIVIPKLVRLGPVLEHTNFECEPLKA</sequence>